<reference evidence="1 2" key="1">
    <citation type="journal article" date="2020" name="Genomics">
        <title>Complete, high-quality genomes from long-read metagenomic sequencing of two wolf lichen thalli reveals enigmatic genome architecture.</title>
        <authorList>
            <person name="McKenzie S.K."/>
            <person name="Walston R.F."/>
            <person name="Allen J.L."/>
        </authorList>
    </citation>
    <scope>NUCLEOTIDE SEQUENCE [LARGE SCALE GENOMIC DNA]</scope>
    <source>
        <strain evidence="1">WasteWater2</strain>
    </source>
</reference>
<keyword evidence="2" id="KW-1185">Reference proteome</keyword>
<name>A0A8H6G3P0_9LECA</name>
<accession>A0A8H6G3P0</accession>
<dbReference type="AlphaFoldDB" id="A0A8H6G3P0"/>
<protein>
    <submittedName>
        <fullName evidence="1">Uncharacterized protein</fullName>
    </submittedName>
</protein>
<dbReference type="OrthoDB" id="10388798at2759"/>
<organism evidence="1 2">
    <name type="scientific">Letharia columbiana</name>
    <dbReference type="NCBI Taxonomy" id="112416"/>
    <lineage>
        <taxon>Eukaryota</taxon>
        <taxon>Fungi</taxon>
        <taxon>Dikarya</taxon>
        <taxon>Ascomycota</taxon>
        <taxon>Pezizomycotina</taxon>
        <taxon>Lecanoromycetes</taxon>
        <taxon>OSLEUM clade</taxon>
        <taxon>Lecanoromycetidae</taxon>
        <taxon>Lecanorales</taxon>
        <taxon>Lecanorineae</taxon>
        <taxon>Parmeliaceae</taxon>
        <taxon>Letharia</taxon>
    </lineage>
</organism>
<dbReference type="EMBL" id="JACCJC010000004">
    <property type="protein sequence ID" value="KAF6239927.1"/>
    <property type="molecule type" value="Genomic_DNA"/>
</dbReference>
<dbReference type="Proteomes" id="UP000578531">
    <property type="component" value="Unassembled WGS sequence"/>
</dbReference>
<evidence type="ECO:0000313" key="2">
    <source>
        <dbReference type="Proteomes" id="UP000578531"/>
    </source>
</evidence>
<dbReference type="GeneID" id="59283209"/>
<dbReference type="RefSeq" id="XP_037169196.1">
    <property type="nucleotide sequence ID" value="XM_037303474.1"/>
</dbReference>
<proteinExistence type="predicted"/>
<evidence type="ECO:0000313" key="1">
    <source>
        <dbReference type="EMBL" id="KAF6239927.1"/>
    </source>
</evidence>
<gene>
    <name evidence="1" type="ORF">HO173_001535</name>
</gene>
<comment type="caution">
    <text evidence="1">The sequence shown here is derived from an EMBL/GenBank/DDBJ whole genome shotgun (WGS) entry which is preliminary data.</text>
</comment>
<sequence length="275" mass="28866">MPATPPALTSANAGHLLPVILLLDLRKASTVLGGRGVVAFEKIVGKPDGVEELSLVEVGKPLVLLSDATDGDPDDIWSADVTLALMVGNPDGLDVIFALALEIPDGVEPWNPDRSETLGRGKEGTVGVEPLDEIVGSPEGIDAANPEDVPIAVLFEEILESPDEGDPLDEVLLDEIVRSPDEAEMVGTPVNELLEDIVGNPEAAVVDIAGITDGAELLASPVDEMFKERVWDPEGAIELWSPDRFALGWVKGGTVGEELLTEVVGIPDGAEEAPL</sequence>